<evidence type="ECO:0000313" key="2">
    <source>
        <dbReference type="Proteomes" id="UP000054567"/>
    </source>
</evidence>
<organism evidence="1 2">
    <name type="scientific">Coccidioides posadasii RMSCC 3488</name>
    <dbReference type="NCBI Taxonomy" id="454284"/>
    <lineage>
        <taxon>Eukaryota</taxon>
        <taxon>Fungi</taxon>
        <taxon>Dikarya</taxon>
        <taxon>Ascomycota</taxon>
        <taxon>Pezizomycotina</taxon>
        <taxon>Eurotiomycetes</taxon>
        <taxon>Eurotiomycetidae</taxon>
        <taxon>Onygenales</taxon>
        <taxon>Onygenaceae</taxon>
        <taxon>Coccidioides</taxon>
    </lineage>
</organism>
<dbReference type="EMBL" id="DS268110">
    <property type="protein sequence ID" value="KMM67846.1"/>
    <property type="molecule type" value="Genomic_DNA"/>
</dbReference>
<sequence>MAFAVWSSRLVPKRLPTAVKPVPLLRNIREVHGEYSDGLLHSLAADFCTGILLLTAVKEVHQRRKLSPLGLETGAGRDIFCLDPQKLEIYINLHGLCLIGNPASRLCPGIESPRIIHTHRRKFHVRGLHGRGWVDGMAGAAAPGGVISSETPPARPARRLSARIAALFLETHC</sequence>
<reference evidence="2" key="3">
    <citation type="journal article" date="2010" name="Genome Res.">
        <title>Population genomic sequencing of Coccidioides fungi reveals recent hybridization and transposon control.</title>
        <authorList>
            <person name="Neafsey D.E."/>
            <person name="Barker B.M."/>
            <person name="Sharpton T.J."/>
            <person name="Stajich J.E."/>
            <person name="Park D.J."/>
            <person name="Whiston E."/>
            <person name="Hung C.-Y."/>
            <person name="McMahan C."/>
            <person name="White J."/>
            <person name="Sykes S."/>
            <person name="Heiman D."/>
            <person name="Young S."/>
            <person name="Zeng Q."/>
            <person name="Abouelleil A."/>
            <person name="Aftuck L."/>
            <person name="Bessette D."/>
            <person name="Brown A."/>
            <person name="FitzGerald M."/>
            <person name="Lui A."/>
            <person name="Macdonald J.P."/>
            <person name="Priest M."/>
            <person name="Orbach M.J."/>
            <person name="Galgiani J.N."/>
            <person name="Kirkland T.N."/>
            <person name="Cole G.T."/>
            <person name="Birren B.W."/>
            <person name="Henn M.R."/>
            <person name="Taylor J.W."/>
            <person name="Rounsley S.D."/>
        </authorList>
    </citation>
    <scope>NUCLEOTIDE SEQUENCE [LARGE SCALE GENOMIC DNA]</scope>
    <source>
        <strain evidence="2">RMSCC 3488</strain>
    </source>
</reference>
<reference evidence="2" key="2">
    <citation type="journal article" date="2009" name="Genome Res.">
        <title>Comparative genomic analyses of the human fungal pathogens Coccidioides and their relatives.</title>
        <authorList>
            <person name="Sharpton T.J."/>
            <person name="Stajich J.E."/>
            <person name="Rounsley S.D."/>
            <person name="Gardner M.J."/>
            <person name="Wortman J.R."/>
            <person name="Jordar V.S."/>
            <person name="Maiti R."/>
            <person name="Kodira C.D."/>
            <person name="Neafsey D.E."/>
            <person name="Zeng Q."/>
            <person name="Hung C.-Y."/>
            <person name="McMahan C."/>
            <person name="Muszewska A."/>
            <person name="Grynberg M."/>
            <person name="Mandel M.A."/>
            <person name="Kellner E.M."/>
            <person name="Barker B.M."/>
            <person name="Galgiani J.N."/>
            <person name="Orbach M.J."/>
            <person name="Kirkland T.N."/>
            <person name="Cole G.T."/>
            <person name="Henn M.R."/>
            <person name="Birren B.W."/>
            <person name="Taylor J.W."/>
        </authorList>
    </citation>
    <scope>NUCLEOTIDE SEQUENCE [LARGE SCALE GENOMIC DNA]</scope>
    <source>
        <strain evidence="2">RMSCC 3488</strain>
    </source>
</reference>
<protein>
    <submittedName>
        <fullName evidence="1">Uncharacterized protein</fullName>
    </submittedName>
</protein>
<dbReference type="AlphaFoldDB" id="A0A0J6F4K3"/>
<name>A0A0J6F4K3_COCPO</name>
<dbReference type="VEuPathDB" id="FungiDB:CPAG_04179"/>
<proteinExistence type="predicted"/>
<accession>A0A0J6F4K3</accession>
<gene>
    <name evidence="1" type="ORF">CPAG_04179</name>
</gene>
<dbReference type="Proteomes" id="UP000054567">
    <property type="component" value="Unassembled WGS sequence"/>
</dbReference>
<evidence type="ECO:0000313" key="1">
    <source>
        <dbReference type="EMBL" id="KMM67846.1"/>
    </source>
</evidence>
<reference evidence="1 2" key="1">
    <citation type="submission" date="2007-06" db="EMBL/GenBank/DDBJ databases">
        <title>The Genome Sequence of Coccidioides posadasii RMSCC_3488.</title>
        <authorList>
            <consortium name="Coccidioides Genome Resources Consortium"/>
            <consortium name="The Broad Institute Genome Sequencing Platform"/>
            <person name="Henn M.R."/>
            <person name="Sykes S."/>
            <person name="Young S."/>
            <person name="Jaffe D."/>
            <person name="Berlin A."/>
            <person name="Alvarez P."/>
            <person name="Butler J."/>
            <person name="Gnerre S."/>
            <person name="Grabherr M."/>
            <person name="Mauceli E."/>
            <person name="Brockman W."/>
            <person name="Kodira C."/>
            <person name="Alvarado L."/>
            <person name="Zeng Q."/>
            <person name="Crawford M."/>
            <person name="Antoine C."/>
            <person name="Devon K."/>
            <person name="Galgiani J."/>
            <person name="Orsborn K."/>
            <person name="Lewis M.L."/>
            <person name="Nusbaum C."/>
            <person name="Galagan J."/>
            <person name="Birren B."/>
        </authorList>
    </citation>
    <scope>NUCLEOTIDE SEQUENCE [LARGE SCALE GENOMIC DNA]</scope>
    <source>
        <strain evidence="1 2">RMSCC 3488</strain>
    </source>
</reference>